<dbReference type="GO" id="GO:0035999">
    <property type="term" value="P:tetrahydrofolate interconversion"/>
    <property type="evidence" value="ECO:0007669"/>
    <property type="project" value="TreeGrafter"/>
</dbReference>
<keyword evidence="5" id="KW-0479">Metal-binding</keyword>
<dbReference type="Gene3D" id="3.40.50.10420">
    <property type="entry name" value="NagB/RpiA/CoA transferase-like"/>
    <property type="match status" value="1"/>
</dbReference>
<comment type="cofactor">
    <cofactor evidence="5">
        <name>Mg(2+)</name>
        <dbReference type="ChEBI" id="CHEBI:18420"/>
    </cofactor>
</comment>
<dbReference type="EC" id="6.3.3.2" evidence="5"/>
<comment type="caution">
    <text evidence="6">The sequence shown here is derived from an EMBL/GenBank/DDBJ whole genome shotgun (WGS) entry which is preliminary data.</text>
</comment>
<proteinExistence type="inferred from homology"/>
<evidence type="ECO:0000256" key="3">
    <source>
        <dbReference type="ARBA" id="ARBA00022840"/>
    </source>
</evidence>
<feature type="binding site" evidence="4">
    <location>
        <position position="55"/>
    </location>
    <ligand>
        <name>substrate</name>
    </ligand>
</feature>
<comment type="similarity">
    <text evidence="1 5">Belongs to the 5-formyltetrahydrofolate cyclo-ligase family.</text>
</comment>
<dbReference type="GO" id="GO:0009396">
    <property type="term" value="P:folic acid-containing compound biosynthetic process"/>
    <property type="evidence" value="ECO:0007669"/>
    <property type="project" value="TreeGrafter"/>
</dbReference>
<evidence type="ECO:0000256" key="5">
    <source>
        <dbReference type="RuleBase" id="RU361279"/>
    </source>
</evidence>
<evidence type="ECO:0000256" key="2">
    <source>
        <dbReference type="ARBA" id="ARBA00022741"/>
    </source>
</evidence>
<gene>
    <name evidence="6" type="ORF">GMA92_01305</name>
</gene>
<sequence length="181" mass="21043">MKNKVIIRREILQKRDALSDCERTQKSELICQRLMTDKRFIAAETILVYMPIKSEVSTIRLIEKAWTLNKRVGLPKIQGDEMNFYECRDFSELSLGAFNILEPKTEVLIEPSHALLIMPGIVFDQHKHRIGYGKGFYDRYLKNHPNLETIALAFDCQIIDYFEAEAHDIAPNFILTESHTI</sequence>
<reference evidence="6 7" key="1">
    <citation type="journal article" date="2019" name="Nat. Med.">
        <title>A library of human gut bacterial isolates paired with longitudinal multiomics data enables mechanistic microbiome research.</title>
        <authorList>
            <person name="Poyet M."/>
            <person name="Groussin M."/>
            <person name="Gibbons S.M."/>
            <person name="Avila-Pacheco J."/>
            <person name="Jiang X."/>
            <person name="Kearney S.M."/>
            <person name="Perrotta A.R."/>
            <person name="Berdy B."/>
            <person name="Zhao S."/>
            <person name="Lieberman T.D."/>
            <person name="Swanson P.K."/>
            <person name="Smith M."/>
            <person name="Roesemann S."/>
            <person name="Alexander J.E."/>
            <person name="Rich S.A."/>
            <person name="Livny J."/>
            <person name="Vlamakis H."/>
            <person name="Clish C."/>
            <person name="Bullock K."/>
            <person name="Deik A."/>
            <person name="Scott J."/>
            <person name="Pierce K.A."/>
            <person name="Xavier R.J."/>
            <person name="Alm E.J."/>
        </authorList>
    </citation>
    <scope>NUCLEOTIDE SEQUENCE [LARGE SCALE GENOMIC DNA]</scope>
    <source>
        <strain evidence="6 7">BIOML-A198</strain>
    </source>
</reference>
<name>A0A9X4XBU8_9FIRM</name>
<dbReference type="EMBL" id="WMQE01000002">
    <property type="protein sequence ID" value="MTK20073.1"/>
    <property type="molecule type" value="Genomic_DNA"/>
</dbReference>
<dbReference type="Pfam" id="PF01812">
    <property type="entry name" value="5-FTHF_cyc-lig"/>
    <property type="match status" value="1"/>
</dbReference>
<feature type="binding site" evidence="4">
    <location>
        <begin position="4"/>
        <end position="8"/>
    </location>
    <ligand>
        <name>ATP</name>
        <dbReference type="ChEBI" id="CHEBI:30616"/>
    </ligand>
</feature>
<keyword evidence="2 4" id="KW-0547">Nucleotide-binding</keyword>
<keyword evidence="5" id="KW-0460">Magnesium</keyword>
<accession>A0A9X4XBU8</accession>
<dbReference type="GO" id="GO:0005524">
    <property type="term" value="F:ATP binding"/>
    <property type="evidence" value="ECO:0007669"/>
    <property type="project" value="UniProtKB-KW"/>
</dbReference>
<dbReference type="NCBIfam" id="TIGR02727">
    <property type="entry name" value="MTHFS_bact"/>
    <property type="match status" value="1"/>
</dbReference>
<dbReference type="PANTHER" id="PTHR23407">
    <property type="entry name" value="ATPASE INHIBITOR/5-FORMYLTETRAHYDROFOLATE CYCLO-LIGASE"/>
    <property type="match status" value="1"/>
</dbReference>
<evidence type="ECO:0000313" key="7">
    <source>
        <dbReference type="Proteomes" id="UP000487649"/>
    </source>
</evidence>
<dbReference type="InterPro" id="IPR024185">
    <property type="entry name" value="FTHF_cligase-like_sf"/>
</dbReference>
<feature type="binding site" evidence="4">
    <location>
        <position position="50"/>
    </location>
    <ligand>
        <name>substrate</name>
    </ligand>
</feature>
<dbReference type="PIRSF" id="PIRSF006806">
    <property type="entry name" value="FTHF_cligase"/>
    <property type="match status" value="1"/>
</dbReference>
<dbReference type="InterPro" id="IPR002698">
    <property type="entry name" value="FTHF_cligase"/>
</dbReference>
<dbReference type="Proteomes" id="UP000487649">
    <property type="component" value="Unassembled WGS sequence"/>
</dbReference>
<dbReference type="InterPro" id="IPR037171">
    <property type="entry name" value="NagB/RpiA_transferase-like"/>
</dbReference>
<dbReference type="GO" id="GO:0030272">
    <property type="term" value="F:5-formyltetrahydrofolate cyclo-ligase activity"/>
    <property type="evidence" value="ECO:0007669"/>
    <property type="project" value="UniProtKB-EC"/>
</dbReference>
<evidence type="ECO:0000256" key="1">
    <source>
        <dbReference type="ARBA" id="ARBA00010638"/>
    </source>
</evidence>
<evidence type="ECO:0000313" key="6">
    <source>
        <dbReference type="EMBL" id="MTK20073.1"/>
    </source>
</evidence>
<dbReference type="AlphaFoldDB" id="A0A9X4XBU8"/>
<dbReference type="GO" id="GO:0046872">
    <property type="term" value="F:metal ion binding"/>
    <property type="evidence" value="ECO:0007669"/>
    <property type="project" value="UniProtKB-KW"/>
</dbReference>
<evidence type="ECO:0000256" key="4">
    <source>
        <dbReference type="PIRSR" id="PIRSR006806-1"/>
    </source>
</evidence>
<keyword evidence="6" id="KW-0436">Ligase</keyword>
<protein>
    <recommendedName>
        <fullName evidence="5">5-formyltetrahydrofolate cyclo-ligase</fullName>
        <ecNumber evidence="5">6.3.3.2</ecNumber>
    </recommendedName>
</protein>
<dbReference type="PANTHER" id="PTHR23407:SF1">
    <property type="entry name" value="5-FORMYLTETRAHYDROFOLATE CYCLO-LIGASE"/>
    <property type="match status" value="1"/>
</dbReference>
<feature type="binding site" evidence="4">
    <location>
        <begin position="129"/>
        <end position="137"/>
    </location>
    <ligand>
        <name>ATP</name>
        <dbReference type="ChEBI" id="CHEBI:30616"/>
    </ligand>
</feature>
<keyword evidence="3 4" id="KW-0067">ATP-binding</keyword>
<comment type="catalytic activity">
    <reaction evidence="5">
        <text>(6S)-5-formyl-5,6,7,8-tetrahydrofolate + ATP = (6R)-5,10-methenyltetrahydrofolate + ADP + phosphate</text>
        <dbReference type="Rhea" id="RHEA:10488"/>
        <dbReference type="ChEBI" id="CHEBI:30616"/>
        <dbReference type="ChEBI" id="CHEBI:43474"/>
        <dbReference type="ChEBI" id="CHEBI:57455"/>
        <dbReference type="ChEBI" id="CHEBI:57457"/>
        <dbReference type="ChEBI" id="CHEBI:456216"/>
        <dbReference type="EC" id="6.3.3.2"/>
    </reaction>
</comment>
<dbReference type="SUPFAM" id="SSF100950">
    <property type="entry name" value="NagB/RpiA/CoA transferase-like"/>
    <property type="match status" value="1"/>
</dbReference>
<organism evidence="6 7">
    <name type="scientific">Turicibacter sanguinis</name>
    <dbReference type="NCBI Taxonomy" id="154288"/>
    <lineage>
        <taxon>Bacteria</taxon>
        <taxon>Bacillati</taxon>
        <taxon>Bacillota</taxon>
        <taxon>Erysipelotrichia</taxon>
        <taxon>Erysipelotrichales</taxon>
        <taxon>Turicibacteraceae</taxon>
        <taxon>Turicibacter</taxon>
    </lineage>
</organism>